<evidence type="ECO:0000313" key="2">
    <source>
        <dbReference type="WBParaSite" id="ES5_v2.g14108.t1"/>
    </source>
</evidence>
<dbReference type="WBParaSite" id="ES5_v2.g14108.t1">
    <property type="protein sequence ID" value="ES5_v2.g14108.t1"/>
    <property type="gene ID" value="ES5_v2.g14108"/>
</dbReference>
<name>A0AC34FAY9_9BILA</name>
<evidence type="ECO:0000313" key="1">
    <source>
        <dbReference type="Proteomes" id="UP000887579"/>
    </source>
</evidence>
<proteinExistence type="predicted"/>
<protein>
    <submittedName>
        <fullName evidence="2">Uncharacterized protein</fullName>
    </submittedName>
</protein>
<sequence>MIEDSVSPEESEAAKDPLPLEEEYDVIDEQDMDMMIIKAQEYFKGKPTIDVAIDIGYDKGLHASIKKFLNKSLNYNDQICMFKKFKTFFDKLDETVINEHDMNAMIIKVQEYLKVKTTMDVAVEIGFSRSSHGQIGRFVKKHLSYTCQIAVYKKFKVLFNSIDVNDVAEVSRMRKHSIKLLPGEAERIDSEMDTMIAKVELYRQGKSFKHVADDIKLSKEGVRNFVNKANTSDFQRNVFKKFEAFFSKLDAADKLLGLENPLQLKMKVIMNENKELKKKVETLDHVVELRDQQIEEINYDATESKAHRNRDPSPSEMNYEIPCPNLDPPPSAYILATPIKREPMSQTSQTSQNVNDICLKERNHELFKKKIRDIIRGHEERRR</sequence>
<dbReference type="Proteomes" id="UP000887579">
    <property type="component" value="Unplaced"/>
</dbReference>
<reference evidence="2" key="1">
    <citation type="submission" date="2022-11" db="UniProtKB">
        <authorList>
            <consortium name="WormBaseParasite"/>
        </authorList>
    </citation>
    <scope>IDENTIFICATION</scope>
</reference>
<accession>A0AC34FAY9</accession>
<organism evidence="1 2">
    <name type="scientific">Panagrolaimus sp. ES5</name>
    <dbReference type="NCBI Taxonomy" id="591445"/>
    <lineage>
        <taxon>Eukaryota</taxon>
        <taxon>Metazoa</taxon>
        <taxon>Ecdysozoa</taxon>
        <taxon>Nematoda</taxon>
        <taxon>Chromadorea</taxon>
        <taxon>Rhabditida</taxon>
        <taxon>Tylenchina</taxon>
        <taxon>Panagrolaimomorpha</taxon>
        <taxon>Panagrolaimoidea</taxon>
        <taxon>Panagrolaimidae</taxon>
        <taxon>Panagrolaimus</taxon>
    </lineage>
</organism>